<name>A0ABR0XXL5_REHGL</name>
<protein>
    <submittedName>
        <fullName evidence="1">Uncharacterized protein</fullName>
    </submittedName>
</protein>
<accession>A0ABR0XXL5</accession>
<evidence type="ECO:0000313" key="1">
    <source>
        <dbReference type="EMBL" id="KAK6163801.1"/>
    </source>
</evidence>
<proteinExistence type="predicted"/>
<dbReference type="EMBL" id="JABTTQ020000001">
    <property type="protein sequence ID" value="KAK6163801.1"/>
    <property type="molecule type" value="Genomic_DNA"/>
</dbReference>
<comment type="caution">
    <text evidence="1">The sequence shown here is derived from an EMBL/GenBank/DDBJ whole genome shotgun (WGS) entry which is preliminary data.</text>
</comment>
<gene>
    <name evidence="1" type="ORF">DH2020_000665</name>
</gene>
<sequence>MLRRKPRGNLAQALPGRSSLAPTTLAKPLPLGIKISSLPEYDEIRGPPGALRQTLAKVDLYDMTDVPYCNAFRTTLTKRANLVRSAPSWINYWDGQAHYCLFTTIIHPKKVSIDHGSYFSSTTEGMRVTARLHEVIHGIHRYQN</sequence>
<dbReference type="Proteomes" id="UP001318860">
    <property type="component" value="Unassembled WGS sequence"/>
</dbReference>
<evidence type="ECO:0000313" key="2">
    <source>
        <dbReference type="Proteomes" id="UP001318860"/>
    </source>
</evidence>
<reference evidence="1 2" key="1">
    <citation type="journal article" date="2021" name="Comput. Struct. Biotechnol. J.">
        <title>De novo genome assembly of the potent medicinal plant Rehmannia glutinosa using nanopore technology.</title>
        <authorList>
            <person name="Ma L."/>
            <person name="Dong C."/>
            <person name="Song C."/>
            <person name="Wang X."/>
            <person name="Zheng X."/>
            <person name="Niu Y."/>
            <person name="Chen S."/>
            <person name="Feng W."/>
        </authorList>
    </citation>
    <scope>NUCLEOTIDE SEQUENCE [LARGE SCALE GENOMIC DNA]</scope>
    <source>
        <strain evidence="1">DH-2019</strain>
    </source>
</reference>
<keyword evidence="2" id="KW-1185">Reference proteome</keyword>
<organism evidence="1 2">
    <name type="scientific">Rehmannia glutinosa</name>
    <name type="common">Chinese foxglove</name>
    <dbReference type="NCBI Taxonomy" id="99300"/>
    <lineage>
        <taxon>Eukaryota</taxon>
        <taxon>Viridiplantae</taxon>
        <taxon>Streptophyta</taxon>
        <taxon>Embryophyta</taxon>
        <taxon>Tracheophyta</taxon>
        <taxon>Spermatophyta</taxon>
        <taxon>Magnoliopsida</taxon>
        <taxon>eudicotyledons</taxon>
        <taxon>Gunneridae</taxon>
        <taxon>Pentapetalae</taxon>
        <taxon>asterids</taxon>
        <taxon>lamiids</taxon>
        <taxon>Lamiales</taxon>
        <taxon>Orobanchaceae</taxon>
        <taxon>Rehmannieae</taxon>
        <taxon>Rehmannia</taxon>
    </lineage>
</organism>